<dbReference type="PANTHER" id="PTHR33504">
    <property type="entry name" value="NADH DEHYDROGENASE (UBIQUINONE) 1 BETA SUBCOMPLEX, 4"/>
    <property type="match status" value="1"/>
</dbReference>
<dbReference type="InParanoid" id="A0A0V0R3W2"/>
<dbReference type="OMA" id="KMDFHYS"/>
<dbReference type="Proteomes" id="UP000054937">
    <property type="component" value="Unassembled WGS sequence"/>
</dbReference>
<evidence type="ECO:0000256" key="1">
    <source>
        <dbReference type="SAM" id="MobiDB-lite"/>
    </source>
</evidence>
<organism evidence="2 3">
    <name type="scientific">Pseudocohnilembus persalinus</name>
    <name type="common">Ciliate</name>
    <dbReference type="NCBI Taxonomy" id="266149"/>
    <lineage>
        <taxon>Eukaryota</taxon>
        <taxon>Sar</taxon>
        <taxon>Alveolata</taxon>
        <taxon>Ciliophora</taxon>
        <taxon>Intramacronucleata</taxon>
        <taxon>Oligohymenophorea</taxon>
        <taxon>Scuticociliatia</taxon>
        <taxon>Philasterida</taxon>
        <taxon>Pseudocohnilembidae</taxon>
        <taxon>Pseudocohnilembus</taxon>
    </lineage>
</organism>
<feature type="compositionally biased region" description="Polar residues" evidence="1">
    <location>
        <begin position="227"/>
        <end position="238"/>
    </location>
</feature>
<accession>A0A0V0R3W2</accession>
<evidence type="ECO:0000313" key="3">
    <source>
        <dbReference type="Proteomes" id="UP000054937"/>
    </source>
</evidence>
<sequence length="349" mass="41704">MEQGYENQKEENTIRKTLREQQNNPQNTAAFKIQRMWRSAENRKIYKYYRDIILFRCKGNPAKLLKAINPNEAQLLETASNVHLRFRLGGENFPPNIYYKIFIHRGQVDINSFAPRDYSAIKKPNNPHSKNQVKISYDKYKQNQNKHIDEGWYLRIDNNGWRPISHKVLNKADQVELFSANKIKYYHHNKAKRTEKTIKKKRANKLRWLQNLYKNARQDEDDENKTQKMQNSDNQNQEEYIEIPKDYNPLKDDKFLELEEDDFDEQVNELIEWSDNLDYDSYVKDWFQLSTSNASENFVPKAVNIDSTLSSVRLDPHKSQNYSINNNSKSKSYKPLNYITEKNQFEEQD</sequence>
<gene>
    <name evidence="2" type="ORF">PPERSA_08866</name>
</gene>
<name>A0A0V0R3W2_PSEPJ</name>
<dbReference type="AlphaFoldDB" id="A0A0V0R3W2"/>
<reference evidence="2 3" key="1">
    <citation type="journal article" date="2015" name="Sci. Rep.">
        <title>Genome of the facultative scuticociliatosis pathogen Pseudocohnilembus persalinus provides insight into its virulence through horizontal gene transfer.</title>
        <authorList>
            <person name="Xiong J."/>
            <person name="Wang G."/>
            <person name="Cheng J."/>
            <person name="Tian M."/>
            <person name="Pan X."/>
            <person name="Warren A."/>
            <person name="Jiang C."/>
            <person name="Yuan D."/>
            <person name="Miao W."/>
        </authorList>
    </citation>
    <scope>NUCLEOTIDE SEQUENCE [LARGE SCALE GENOMIC DNA]</scope>
    <source>
        <strain evidence="2">36N120E</strain>
    </source>
</reference>
<dbReference type="PANTHER" id="PTHR33504:SF2">
    <property type="entry name" value="PROTEIN MFI"/>
    <property type="match status" value="1"/>
</dbReference>
<keyword evidence="3" id="KW-1185">Reference proteome</keyword>
<protein>
    <submittedName>
        <fullName evidence="2">Uncharacterized protein</fullName>
    </submittedName>
</protein>
<feature type="region of interest" description="Disordered" evidence="1">
    <location>
        <begin position="214"/>
        <end position="238"/>
    </location>
</feature>
<dbReference type="PROSITE" id="PS50096">
    <property type="entry name" value="IQ"/>
    <property type="match status" value="1"/>
</dbReference>
<comment type="caution">
    <text evidence="2">The sequence shown here is derived from an EMBL/GenBank/DDBJ whole genome shotgun (WGS) entry which is preliminary data.</text>
</comment>
<proteinExistence type="predicted"/>
<dbReference type="OrthoDB" id="10253073at2759"/>
<feature type="region of interest" description="Disordered" evidence="1">
    <location>
        <begin position="320"/>
        <end position="349"/>
    </location>
</feature>
<evidence type="ECO:0000313" key="2">
    <source>
        <dbReference type="EMBL" id="KRX09150.1"/>
    </source>
</evidence>
<feature type="compositionally biased region" description="Low complexity" evidence="1">
    <location>
        <begin position="320"/>
        <end position="338"/>
    </location>
</feature>
<dbReference type="EMBL" id="LDAU01000054">
    <property type="protein sequence ID" value="KRX09150.1"/>
    <property type="molecule type" value="Genomic_DNA"/>
</dbReference>